<evidence type="ECO:0000256" key="8">
    <source>
        <dbReference type="ARBA" id="ARBA00023306"/>
    </source>
</evidence>
<evidence type="ECO:0000256" key="4">
    <source>
        <dbReference type="ARBA" id="ARBA00022741"/>
    </source>
</evidence>
<dbReference type="UniPathway" id="UPA00219"/>
<comment type="similarity">
    <text evidence="10">Belongs to the MurCDEF family. MurF subfamily.</text>
</comment>
<dbReference type="InterPro" id="IPR035911">
    <property type="entry name" value="MurE/MurF_N"/>
</dbReference>
<dbReference type="STRING" id="42354.SAMN05216333_10127"/>
<comment type="subcellular location">
    <subcellularLocation>
        <location evidence="10 11">Cytoplasm</location>
    </subcellularLocation>
</comment>
<dbReference type="InterPro" id="IPR036615">
    <property type="entry name" value="Mur_ligase_C_dom_sf"/>
</dbReference>
<dbReference type="GO" id="GO:0009252">
    <property type="term" value="P:peptidoglycan biosynthetic process"/>
    <property type="evidence" value="ECO:0007669"/>
    <property type="project" value="UniProtKB-UniRule"/>
</dbReference>
<dbReference type="SUPFAM" id="SSF53244">
    <property type="entry name" value="MurD-like peptide ligases, peptide-binding domain"/>
    <property type="match status" value="1"/>
</dbReference>
<dbReference type="GO" id="GO:0005737">
    <property type="term" value="C:cytoplasm"/>
    <property type="evidence" value="ECO:0007669"/>
    <property type="project" value="UniProtKB-SubCell"/>
</dbReference>
<dbReference type="GO" id="GO:0071555">
    <property type="term" value="P:cell wall organization"/>
    <property type="evidence" value="ECO:0007669"/>
    <property type="project" value="UniProtKB-KW"/>
</dbReference>
<keyword evidence="5 10" id="KW-0067">ATP-binding</keyword>
<keyword evidence="6 10" id="KW-0133">Cell shape</keyword>
<keyword evidence="9 10" id="KW-0961">Cell wall biogenesis/degradation</keyword>
<keyword evidence="1 10" id="KW-0963">Cytoplasm</keyword>
<comment type="function">
    <text evidence="10 11">Involved in cell wall formation. Catalyzes the final step in the synthesis of UDP-N-acetylmuramoyl-pentapeptide, the precursor of murein.</text>
</comment>
<dbReference type="Pfam" id="PF02875">
    <property type="entry name" value="Mur_ligase_C"/>
    <property type="match status" value="1"/>
</dbReference>
<comment type="pathway">
    <text evidence="10 11">Cell wall biogenesis; peptidoglycan biosynthesis.</text>
</comment>
<comment type="catalytic activity">
    <reaction evidence="10 11">
        <text>D-alanyl-D-alanine + UDP-N-acetyl-alpha-D-muramoyl-L-alanyl-gamma-D-glutamyl-meso-2,6-diaminopimelate + ATP = UDP-N-acetyl-alpha-D-muramoyl-L-alanyl-gamma-D-glutamyl-meso-2,6-diaminopimeloyl-D-alanyl-D-alanine + ADP + phosphate + H(+)</text>
        <dbReference type="Rhea" id="RHEA:28374"/>
        <dbReference type="ChEBI" id="CHEBI:15378"/>
        <dbReference type="ChEBI" id="CHEBI:30616"/>
        <dbReference type="ChEBI" id="CHEBI:43474"/>
        <dbReference type="ChEBI" id="CHEBI:57822"/>
        <dbReference type="ChEBI" id="CHEBI:61386"/>
        <dbReference type="ChEBI" id="CHEBI:83905"/>
        <dbReference type="ChEBI" id="CHEBI:456216"/>
        <dbReference type="EC" id="6.3.2.10"/>
    </reaction>
</comment>
<sequence length="467" mass="49557">MMTIREAAQVLQAGWNGQDGLFTGVSTDSRTLKPGDLFVALTGERFDGSEFVLSAKEKGAAAALVPQAAGENALSAGIPLLRVQDTRLSLGQLAAYWRNRFTLPLIAVTGSNGKTTVKEMIAAILRQATAGGEVTINAPAERILATEGNLNNDIGVPLMLLRLRQQHRYAVIEMGMNHVGEIGYLTQLAKPGVAVITNAGAAHIEGLGSVETVARAKAEIFAGLDQQGTAVINADDRYAALWRECAGARKIVDFGLREKAAVSAEYQADRLSNRIQLKLPDGIVEVKLQAPGVHNVYNALAAAAAVIAAGIGKASIAAGLESFQGVKGRLQKKSGLHHAQLIDDTYNANPESVRAALAVLAATTGKKILVLGDMGELGKSAIDLHRTIGRDARNAGLDQLFTLGELSAYAAEEFGKGARHFNDIDELLHATESLLAGDVTLLVKGSRFMRMERVVRQLEQPVEPSCC</sequence>
<evidence type="ECO:0000256" key="2">
    <source>
        <dbReference type="ARBA" id="ARBA00022598"/>
    </source>
</evidence>
<keyword evidence="4 10" id="KW-0547">Nucleotide-binding</keyword>
<dbReference type="GO" id="GO:0047480">
    <property type="term" value="F:UDP-N-acetylmuramoyl-tripeptide-D-alanyl-D-alanine ligase activity"/>
    <property type="evidence" value="ECO:0007669"/>
    <property type="project" value="UniProtKB-UniRule"/>
</dbReference>
<keyword evidence="8 10" id="KW-0131">Cell cycle</keyword>
<dbReference type="Proteomes" id="UP000198814">
    <property type="component" value="Unassembled WGS sequence"/>
</dbReference>
<evidence type="ECO:0000259" key="12">
    <source>
        <dbReference type="Pfam" id="PF01225"/>
    </source>
</evidence>
<feature type="domain" description="Mur ligase C-terminal" evidence="13">
    <location>
        <begin position="328"/>
        <end position="447"/>
    </location>
</feature>
<dbReference type="InterPro" id="IPR004101">
    <property type="entry name" value="Mur_ligase_C"/>
</dbReference>
<dbReference type="InterPro" id="IPR000713">
    <property type="entry name" value="Mur_ligase_N"/>
</dbReference>
<dbReference type="Pfam" id="PF08245">
    <property type="entry name" value="Mur_ligase_M"/>
    <property type="match status" value="1"/>
</dbReference>
<dbReference type="InterPro" id="IPR013221">
    <property type="entry name" value="Mur_ligase_cen"/>
</dbReference>
<dbReference type="Pfam" id="PF01225">
    <property type="entry name" value="Mur_ligase"/>
    <property type="match status" value="1"/>
</dbReference>
<dbReference type="EMBL" id="FODO01000001">
    <property type="protein sequence ID" value="SEN73226.1"/>
    <property type="molecule type" value="Genomic_DNA"/>
</dbReference>
<feature type="binding site" evidence="10">
    <location>
        <begin position="110"/>
        <end position="116"/>
    </location>
    <ligand>
        <name>ATP</name>
        <dbReference type="ChEBI" id="CHEBI:30616"/>
    </ligand>
</feature>
<dbReference type="Gene3D" id="3.40.1190.10">
    <property type="entry name" value="Mur-like, catalytic domain"/>
    <property type="match status" value="1"/>
</dbReference>
<dbReference type="AlphaFoldDB" id="A0A1H8IYU3"/>
<dbReference type="InterPro" id="IPR051046">
    <property type="entry name" value="MurCDEF_CellWall_CoF430Synth"/>
</dbReference>
<gene>
    <name evidence="10" type="primary">murF</name>
    <name evidence="15" type="ORF">SAMN05216333_10127</name>
</gene>
<keyword evidence="3 10" id="KW-0132">Cell division</keyword>
<evidence type="ECO:0000256" key="11">
    <source>
        <dbReference type="RuleBase" id="RU004136"/>
    </source>
</evidence>
<dbReference type="Gene3D" id="3.90.190.20">
    <property type="entry name" value="Mur ligase, C-terminal domain"/>
    <property type="match status" value="1"/>
</dbReference>
<organism evidence="15 16">
    <name type="scientific">Nitrosomonas oligotropha</name>
    <dbReference type="NCBI Taxonomy" id="42354"/>
    <lineage>
        <taxon>Bacteria</taxon>
        <taxon>Pseudomonadati</taxon>
        <taxon>Pseudomonadota</taxon>
        <taxon>Betaproteobacteria</taxon>
        <taxon>Nitrosomonadales</taxon>
        <taxon>Nitrosomonadaceae</taxon>
        <taxon>Nitrosomonas</taxon>
    </lineage>
</organism>
<dbReference type="InterPro" id="IPR005863">
    <property type="entry name" value="UDP-N-AcMur_synth"/>
</dbReference>
<dbReference type="EC" id="6.3.2.10" evidence="10 11"/>
<dbReference type="GO" id="GO:0008360">
    <property type="term" value="P:regulation of cell shape"/>
    <property type="evidence" value="ECO:0007669"/>
    <property type="project" value="UniProtKB-KW"/>
</dbReference>
<reference evidence="16" key="1">
    <citation type="submission" date="2016-10" db="EMBL/GenBank/DDBJ databases">
        <authorList>
            <person name="Varghese N."/>
            <person name="Submissions S."/>
        </authorList>
    </citation>
    <scope>NUCLEOTIDE SEQUENCE [LARGE SCALE GENOMIC DNA]</scope>
    <source>
        <strain evidence="16">Nm76</strain>
    </source>
</reference>
<dbReference type="PANTHER" id="PTHR43024:SF1">
    <property type="entry name" value="UDP-N-ACETYLMURAMOYL-TRIPEPTIDE--D-ALANYL-D-ALANINE LIGASE"/>
    <property type="match status" value="1"/>
</dbReference>
<evidence type="ECO:0000256" key="10">
    <source>
        <dbReference type="HAMAP-Rule" id="MF_02019"/>
    </source>
</evidence>
<accession>A0A1H8IYU3</accession>
<proteinExistence type="inferred from homology"/>
<evidence type="ECO:0000256" key="5">
    <source>
        <dbReference type="ARBA" id="ARBA00022840"/>
    </source>
</evidence>
<evidence type="ECO:0000313" key="15">
    <source>
        <dbReference type="EMBL" id="SEN73226.1"/>
    </source>
</evidence>
<dbReference type="SUPFAM" id="SSF63418">
    <property type="entry name" value="MurE/MurF N-terminal domain"/>
    <property type="match status" value="1"/>
</dbReference>
<dbReference type="OrthoDB" id="9801978at2"/>
<evidence type="ECO:0000256" key="3">
    <source>
        <dbReference type="ARBA" id="ARBA00022618"/>
    </source>
</evidence>
<dbReference type="RefSeq" id="WP_090315208.1">
    <property type="nucleotide sequence ID" value="NZ_FNOE01000001.1"/>
</dbReference>
<evidence type="ECO:0000256" key="6">
    <source>
        <dbReference type="ARBA" id="ARBA00022960"/>
    </source>
</evidence>
<evidence type="ECO:0000313" key="16">
    <source>
        <dbReference type="Proteomes" id="UP000198814"/>
    </source>
</evidence>
<keyword evidence="2 10" id="KW-0436">Ligase</keyword>
<dbReference type="NCBIfam" id="TIGR01143">
    <property type="entry name" value="murF"/>
    <property type="match status" value="1"/>
</dbReference>
<dbReference type="SUPFAM" id="SSF53623">
    <property type="entry name" value="MurD-like peptide ligases, catalytic domain"/>
    <property type="match status" value="1"/>
</dbReference>
<name>A0A1H8IYU3_9PROT</name>
<keyword evidence="7 10" id="KW-0573">Peptidoglycan synthesis</keyword>
<dbReference type="HAMAP" id="MF_02019">
    <property type="entry name" value="MurF"/>
    <property type="match status" value="1"/>
</dbReference>
<evidence type="ECO:0000256" key="7">
    <source>
        <dbReference type="ARBA" id="ARBA00022984"/>
    </source>
</evidence>
<evidence type="ECO:0000259" key="13">
    <source>
        <dbReference type="Pfam" id="PF02875"/>
    </source>
</evidence>
<dbReference type="InterPro" id="IPR036565">
    <property type="entry name" value="Mur-like_cat_sf"/>
</dbReference>
<feature type="domain" description="Mur ligase central" evidence="14">
    <location>
        <begin position="108"/>
        <end position="306"/>
    </location>
</feature>
<dbReference type="GO" id="GO:0051301">
    <property type="term" value="P:cell division"/>
    <property type="evidence" value="ECO:0007669"/>
    <property type="project" value="UniProtKB-KW"/>
</dbReference>
<dbReference type="Gene3D" id="3.40.1390.10">
    <property type="entry name" value="MurE/MurF, N-terminal domain"/>
    <property type="match status" value="1"/>
</dbReference>
<dbReference type="PANTHER" id="PTHR43024">
    <property type="entry name" value="UDP-N-ACETYLMURAMOYL-TRIPEPTIDE--D-ALANYL-D-ALANINE LIGASE"/>
    <property type="match status" value="1"/>
</dbReference>
<dbReference type="GO" id="GO:0005524">
    <property type="term" value="F:ATP binding"/>
    <property type="evidence" value="ECO:0007669"/>
    <property type="project" value="UniProtKB-UniRule"/>
</dbReference>
<feature type="domain" description="Mur ligase N-terminal catalytic" evidence="12">
    <location>
        <begin position="23"/>
        <end position="96"/>
    </location>
</feature>
<protein>
    <recommendedName>
        <fullName evidence="10 11">UDP-N-acetylmuramoyl-tripeptide--D-alanyl-D-alanine ligase</fullName>
        <ecNumber evidence="10 11">6.3.2.10</ecNumber>
    </recommendedName>
    <alternativeName>
        <fullName evidence="10">D-alanyl-D-alanine-adding enzyme</fullName>
    </alternativeName>
</protein>
<evidence type="ECO:0000256" key="9">
    <source>
        <dbReference type="ARBA" id="ARBA00023316"/>
    </source>
</evidence>
<evidence type="ECO:0000256" key="1">
    <source>
        <dbReference type="ARBA" id="ARBA00022490"/>
    </source>
</evidence>
<dbReference type="GO" id="GO:0008766">
    <property type="term" value="F:UDP-N-acetylmuramoylalanyl-D-glutamyl-2,6-diaminopimelate-D-alanyl-D-alanine ligase activity"/>
    <property type="evidence" value="ECO:0007669"/>
    <property type="project" value="RHEA"/>
</dbReference>
<evidence type="ECO:0000259" key="14">
    <source>
        <dbReference type="Pfam" id="PF08245"/>
    </source>
</evidence>
<keyword evidence="16" id="KW-1185">Reference proteome</keyword>